<feature type="region of interest" description="Disordered" evidence="1">
    <location>
        <begin position="48"/>
        <end position="176"/>
    </location>
</feature>
<keyword evidence="4" id="KW-1185">Reference proteome</keyword>
<evidence type="ECO:0000256" key="1">
    <source>
        <dbReference type="SAM" id="MobiDB-lite"/>
    </source>
</evidence>
<dbReference type="Proteomes" id="UP000292702">
    <property type="component" value="Unassembled WGS sequence"/>
</dbReference>
<evidence type="ECO:0000313" key="3">
    <source>
        <dbReference type="EMBL" id="TCD69523.1"/>
    </source>
</evidence>
<gene>
    <name evidence="3" type="ORF">EIP91_007146</name>
</gene>
<feature type="signal peptide" evidence="2">
    <location>
        <begin position="1"/>
        <end position="20"/>
    </location>
</feature>
<comment type="caution">
    <text evidence="3">The sequence shown here is derived from an EMBL/GenBank/DDBJ whole genome shotgun (WGS) entry which is preliminary data.</text>
</comment>
<name>A0A4R0RQP9_9APHY</name>
<feature type="compositionally biased region" description="Basic and acidic residues" evidence="1">
    <location>
        <begin position="48"/>
        <end position="63"/>
    </location>
</feature>
<sequence>MRFLAVTVVIAAMTVSVALAAPADGTQDHHDQGPSSEHSSGLLRRLADVDNLHERDHHRRDQLAPRLKRRERPNIIPPPDDHESEPQLAVPPQNVRDRPPTPFPPASPSPEAQASHGHENAAGPGPAPTSNNQERPPQGAAPPPGAPEAESGGHSSAPRTATRPRVAFNPNAEVIR</sequence>
<dbReference type="AlphaFoldDB" id="A0A4R0RQP9"/>
<feature type="chain" id="PRO_5020850696" evidence="2">
    <location>
        <begin position="21"/>
        <end position="176"/>
    </location>
</feature>
<reference evidence="3 4" key="1">
    <citation type="submission" date="2018-11" db="EMBL/GenBank/DDBJ databases">
        <title>Genome assembly of Steccherinum ochraceum LE-BIN_3174, the white-rot fungus of the Steccherinaceae family (The Residual Polyporoid clade, Polyporales, Basidiomycota).</title>
        <authorList>
            <person name="Fedorova T.V."/>
            <person name="Glazunova O.A."/>
            <person name="Landesman E.O."/>
            <person name="Moiseenko K.V."/>
            <person name="Psurtseva N.V."/>
            <person name="Savinova O.S."/>
            <person name="Shakhova N.V."/>
            <person name="Tyazhelova T.V."/>
            <person name="Vasina D.V."/>
        </authorList>
    </citation>
    <scope>NUCLEOTIDE SEQUENCE [LARGE SCALE GENOMIC DNA]</scope>
    <source>
        <strain evidence="3 4">LE-BIN_3174</strain>
    </source>
</reference>
<evidence type="ECO:0000313" key="4">
    <source>
        <dbReference type="Proteomes" id="UP000292702"/>
    </source>
</evidence>
<organism evidence="3 4">
    <name type="scientific">Steccherinum ochraceum</name>
    <dbReference type="NCBI Taxonomy" id="92696"/>
    <lineage>
        <taxon>Eukaryota</taxon>
        <taxon>Fungi</taxon>
        <taxon>Dikarya</taxon>
        <taxon>Basidiomycota</taxon>
        <taxon>Agaricomycotina</taxon>
        <taxon>Agaricomycetes</taxon>
        <taxon>Polyporales</taxon>
        <taxon>Steccherinaceae</taxon>
        <taxon>Steccherinum</taxon>
    </lineage>
</organism>
<accession>A0A4R0RQP9</accession>
<keyword evidence="2" id="KW-0732">Signal</keyword>
<dbReference type="EMBL" id="RWJN01000039">
    <property type="protein sequence ID" value="TCD69523.1"/>
    <property type="molecule type" value="Genomic_DNA"/>
</dbReference>
<evidence type="ECO:0000256" key="2">
    <source>
        <dbReference type="SAM" id="SignalP"/>
    </source>
</evidence>
<proteinExistence type="predicted"/>
<protein>
    <submittedName>
        <fullName evidence="3">Uncharacterized protein</fullName>
    </submittedName>
</protein>